<organism evidence="2 3">
    <name type="scientific">Chara braunii</name>
    <name type="common">Braun's stonewort</name>
    <dbReference type="NCBI Taxonomy" id="69332"/>
    <lineage>
        <taxon>Eukaryota</taxon>
        <taxon>Viridiplantae</taxon>
        <taxon>Streptophyta</taxon>
        <taxon>Charophyceae</taxon>
        <taxon>Charales</taxon>
        <taxon>Characeae</taxon>
        <taxon>Chara</taxon>
    </lineage>
</organism>
<evidence type="ECO:0000259" key="1">
    <source>
        <dbReference type="Pfam" id="PF10551"/>
    </source>
</evidence>
<dbReference type="PANTHER" id="PTHR31973">
    <property type="entry name" value="POLYPROTEIN, PUTATIVE-RELATED"/>
    <property type="match status" value="1"/>
</dbReference>
<dbReference type="InterPro" id="IPR018289">
    <property type="entry name" value="MULE_transposase_dom"/>
</dbReference>
<evidence type="ECO:0000313" key="3">
    <source>
        <dbReference type="Proteomes" id="UP000265515"/>
    </source>
</evidence>
<dbReference type="OrthoDB" id="1938144at2759"/>
<dbReference type="PANTHER" id="PTHR31973:SF187">
    <property type="entry name" value="MUTATOR TRANSPOSASE MUDRA PROTEIN"/>
    <property type="match status" value="1"/>
</dbReference>
<dbReference type="Proteomes" id="UP000265515">
    <property type="component" value="Unassembled WGS sequence"/>
</dbReference>
<sequence length="482" mass="55380">MRTTPPTQYTITGDVRPFQVGCSYESMDALRETVQFVTVAKGFQYKRRRLHRTRFHVICDNPDCPWELEGRATHVNGPAEIVSLTPHHPSCRAPVREAAGNEHAKVKWVELMVRKKLQEKIETTATDLMKWFAGTIKNPFSYSKCVSARARVVEESKGAPEAGYTHLHTYCRVVHETNPGSIIELECNGNVFVNIFFAFNASVNGFAHFRSLLVLDGAHIRGKYECCLLGAIARDANAQCFPVAYAVVDAENKKNWEWFLVLLKCVCDAAHVPHDMITIMSDRDKGLIPAVSKEFDDDRHAYCVRQVSDNLLKSLRVNKEQAKMLLEAARNTSEIVFDYYMQRVADFSKDKNIVEKIFEKADKRHWGQPHFPSPRYEKVTSQVAESMNNRFLKARGMSPIPLIEEYRGWLQRWHTKRRDAADAQVGDHPEVVEDILTITLQLARKYSIRKVARDVYEVYLNDSQGRWQPLRAEFEERKVVCN</sequence>
<proteinExistence type="predicted"/>
<evidence type="ECO:0000313" key="2">
    <source>
        <dbReference type="EMBL" id="GBG92978.1"/>
    </source>
</evidence>
<dbReference type="Gramene" id="GBG92978">
    <property type="protein sequence ID" value="GBG92978"/>
    <property type="gene ID" value="CBR_g58026"/>
</dbReference>
<name>A0A388MEI3_CHABU</name>
<dbReference type="AlphaFoldDB" id="A0A388MEI3"/>
<reference evidence="2 3" key="1">
    <citation type="journal article" date="2018" name="Cell">
        <title>The Chara Genome: Secondary Complexity and Implications for Plant Terrestrialization.</title>
        <authorList>
            <person name="Nishiyama T."/>
            <person name="Sakayama H."/>
            <person name="Vries J.D."/>
            <person name="Buschmann H."/>
            <person name="Saint-Marcoux D."/>
            <person name="Ullrich K.K."/>
            <person name="Haas F.B."/>
            <person name="Vanderstraeten L."/>
            <person name="Becker D."/>
            <person name="Lang D."/>
            <person name="Vosolsobe S."/>
            <person name="Rombauts S."/>
            <person name="Wilhelmsson P.K.I."/>
            <person name="Janitza P."/>
            <person name="Kern R."/>
            <person name="Heyl A."/>
            <person name="Rumpler F."/>
            <person name="Villalobos L.I.A.C."/>
            <person name="Clay J.M."/>
            <person name="Skokan R."/>
            <person name="Toyoda A."/>
            <person name="Suzuki Y."/>
            <person name="Kagoshima H."/>
            <person name="Schijlen E."/>
            <person name="Tajeshwar N."/>
            <person name="Catarino B."/>
            <person name="Hetherington A.J."/>
            <person name="Saltykova A."/>
            <person name="Bonnot C."/>
            <person name="Breuninger H."/>
            <person name="Symeonidi A."/>
            <person name="Radhakrishnan G.V."/>
            <person name="Van Nieuwerburgh F."/>
            <person name="Deforce D."/>
            <person name="Chang C."/>
            <person name="Karol K.G."/>
            <person name="Hedrich R."/>
            <person name="Ulvskov P."/>
            <person name="Glockner G."/>
            <person name="Delwiche C.F."/>
            <person name="Petrasek J."/>
            <person name="Van de Peer Y."/>
            <person name="Friml J."/>
            <person name="Beilby M."/>
            <person name="Dolan L."/>
            <person name="Kohara Y."/>
            <person name="Sugano S."/>
            <person name="Fujiyama A."/>
            <person name="Delaux P.-M."/>
            <person name="Quint M."/>
            <person name="TheiBen G."/>
            <person name="Hagemann M."/>
            <person name="Harholt J."/>
            <person name="Dunand C."/>
            <person name="Zachgo S."/>
            <person name="Langdale J."/>
            <person name="Maumus F."/>
            <person name="Straeten D.V.D."/>
            <person name="Gould S.B."/>
            <person name="Rensing S.A."/>
        </authorList>
    </citation>
    <scope>NUCLEOTIDE SEQUENCE [LARGE SCALE GENOMIC DNA]</scope>
    <source>
        <strain evidence="2 3">S276</strain>
    </source>
</reference>
<accession>A0A388MEI3</accession>
<dbReference type="EMBL" id="BFEA01001188">
    <property type="protein sequence ID" value="GBG92978.1"/>
    <property type="molecule type" value="Genomic_DNA"/>
</dbReference>
<feature type="domain" description="MULE transposase" evidence="1">
    <location>
        <begin position="213"/>
        <end position="309"/>
    </location>
</feature>
<dbReference type="OMA" id="FRSNEQM"/>
<dbReference type="Pfam" id="PF10551">
    <property type="entry name" value="MULE"/>
    <property type="match status" value="1"/>
</dbReference>
<comment type="caution">
    <text evidence="2">The sequence shown here is derived from an EMBL/GenBank/DDBJ whole genome shotgun (WGS) entry which is preliminary data.</text>
</comment>
<gene>
    <name evidence="2" type="ORF">CBR_g58026</name>
</gene>
<protein>
    <recommendedName>
        <fullName evidence="1">MULE transposase domain-containing protein</fullName>
    </recommendedName>
</protein>
<keyword evidence="3" id="KW-1185">Reference proteome</keyword>